<dbReference type="PROSITE" id="PS50977">
    <property type="entry name" value="HTH_TETR_2"/>
    <property type="match status" value="1"/>
</dbReference>
<dbReference type="GO" id="GO:0003700">
    <property type="term" value="F:DNA-binding transcription factor activity"/>
    <property type="evidence" value="ECO:0007669"/>
    <property type="project" value="TreeGrafter"/>
</dbReference>
<dbReference type="PANTHER" id="PTHR30055:SF234">
    <property type="entry name" value="HTH-TYPE TRANSCRIPTIONAL REGULATOR BETI"/>
    <property type="match status" value="1"/>
</dbReference>
<keyword evidence="8" id="KW-1185">Reference proteome</keyword>
<organism evidence="7 8">
    <name type="scientific">Humibacter ginsenosidimutans</name>
    <dbReference type="NCBI Taxonomy" id="2599293"/>
    <lineage>
        <taxon>Bacteria</taxon>
        <taxon>Bacillati</taxon>
        <taxon>Actinomycetota</taxon>
        <taxon>Actinomycetes</taxon>
        <taxon>Micrococcales</taxon>
        <taxon>Microbacteriaceae</taxon>
        <taxon>Humibacter</taxon>
    </lineage>
</organism>
<feature type="region of interest" description="Disordered" evidence="5">
    <location>
        <begin position="195"/>
        <end position="232"/>
    </location>
</feature>
<feature type="DNA-binding region" description="H-T-H motif" evidence="4">
    <location>
        <begin position="36"/>
        <end position="55"/>
    </location>
</feature>
<protein>
    <submittedName>
        <fullName evidence="7">TetR/AcrR family transcriptional regulator</fullName>
    </submittedName>
</protein>
<evidence type="ECO:0000256" key="1">
    <source>
        <dbReference type="ARBA" id="ARBA00023015"/>
    </source>
</evidence>
<name>A0A5B8M7U5_9MICO</name>
<dbReference type="KEGG" id="huw:FPZ11_19015"/>
<evidence type="ECO:0000313" key="7">
    <source>
        <dbReference type="EMBL" id="QDZ16557.1"/>
    </source>
</evidence>
<keyword evidence="1" id="KW-0805">Transcription regulation</keyword>
<evidence type="ECO:0000256" key="5">
    <source>
        <dbReference type="SAM" id="MobiDB-lite"/>
    </source>
</evidence>
<dbReference type="Pfam" id="PF00440">
    <property type="entry name" value="TetR_N"/>
    <property type="match status" value="1"/>
</dbReference>
<dbReference type="EMBL" id="CP042305">
    <property type="protein sequence ID" value="QDZ16557.1"/>
    <property type="molecule type" value="Genomic_DNA"/>
</dbReference>
<accession>A0A5B8M7U5</accession>
<proteinExistence type="predicted"/>
<dbReference type="GO" id="GO:0000976">
    <property type="term" value="F:transcription cis-regulatory region binding"/>
    <property type="evidence" value="ECO:0007669"/>
    <property type="project" value="TreeGrafter"/>
</dbReference>
<evidence type="ECO:0000256" key="3">
    <source>
        <dbReference type="ARBA" id="ARBA00023163"/>
    </source>
</evidence>
<dbReference type="OrthoDB" id="3539650at2"/>
<keyword evidence="2 4" id="KW-0238">DNA-binding</keyword>
<evidence type="ECO:0000313" key="8">
    <source>
        <dbReference type="Proteomes" id="UP000320216"/>
    </source>
</evidence>
<evidence type="ECO:0000256" key="2">
    <source>
        <dbReference type="ARBA" id="ARBA00023125"/>
    </source>
</evidence>
<gene>
    <name evidence="7" type="ORF">FPZ11_19015</name>
</gene>
<keyword evidence="3" id="KW-0804">Transcription</keyword>
<dbReference type="PRINTS" id="PR00455">
    <property type="entry name" value="HTHTETR"/>
</dbReference>
<evidence type="ECO:0000259" key="6">
    <source>
        <dbReference type="PROSITE" id="PS50977"/>
    </source>
</evidence>
<dbReference type="AlphaFoldDB" id="A0A5B8M7U5"/>
<dbReference type="InterPro" id="IPR050109">
    <property type="entry name" value="HTH-type_TetR-like_transc_reg"/>
</dbReference>
<dbReference type="InterPro" id="IPR009057">
    <property type="entry name" value="Homeodomain-like_sf"/>
</dbReference>
<evidence type="ECO:0000256" key="4">
    <source>
        <dbReference type="PROSITE-ProRule" id="PRU00335"/>
    </source>
</evidence>
<dbReference type="RefSeq" id="WP_146322561.1">
    <property type="nucleotide sequence ID" value="NZ_CP042305.1"/>
</dbReference>
<dbReference type="SUPFAM" id="SSF46689">
    <property type="entry name" value="Homeodomain-like"/>
    <property type="match status" value="1"/>
</dbReference>
<sequence>MSKIPNRASPLPPEARKAAIIEAVIPAMIEHGAALTSRQIAEAAGVAEGTVFRAFGDKETLLREAAETYLDPAPLRARLAAVESSLPLEEKVCAVLTLLQQRFHGVISIMAATGRIGDAPPDVRQRTPERPWEYVSIVSALMKPELERLNVPLEDIAPYVRLIAFATSIPAFNQERVFDPRELSRLIVYGVAGGGEPEDEDAARAQAGHAASRGMASTEQRDEASTLQAVDA</sequence>
<dbReference type="InterPro" id="IPR001647">
    <property type="entry name" value="HTH_TetR"/>
</dbReference>
<dbReference type="Gene3D" id="1.10.357.10">
    <property type="entry name" value="Tetracycline Repressor, domain 2"/>
    <property type="match status" value="1"/>
</dbReference>
<reference evidence="7 8" key="1">
    <citation type="submission" date="2019-07" db="EMBL/GenBank/DDBJ databases">
        <title>Full genome sequence of Humibacter sp. WJ7-1.</title>
        <authorList>
            <person name="Im W.-T."/>
        </authorList>
    </citation>
    <scope>NUCLEOTIDE SEQUENCE [LARGE SCALE GENOMIC DNA]</scope>
    <source>
        <strain evidence="7 8">WJ7-1</strain>
    </source>
</reference>
<feature type="domain" description="HTH tetR-type" evidence="6">
    <location>
        <begin position="14"/>
        <end position="73"/>
    </location>
</feature>
<dbReference type="Proteomes" id="UP000320216">
    <property type="component" value="Chromosome"/>
</dbReference>
<dbReference type="PANTHER" id="PTHR30055">
    <property type="entry name" value="HTH-TYPE TRANSCRIPTIONAL REGULATOR RUTR"/>
    <property type="match status" value="1"/>
</dbReference>